<dbReference type="EMBL" id="CP003345">
    <property type="protein sequence ID" value="AFM05728.1"/>
    <property type="molecule type" value="Genomic_DNA"/>
</dbReference>
<dbReference type="AlphaFoldDB" id="I4AP43"/>
<protein>
    <submittedName>
        <fullName evidence="1">Uncharacterized protein</fullName>
    </submittedName>
</protein>
<accession>I4AP43</accession>
<evidence type="ECO:0000313" key="1">
    <source>
        <dbReference type="EMBL" id="AFM05728.1"/>
    </source>
</evidence>
<proteinExistence type="predicted"/>
<dbReference type="RefSeq" id="WP_014799154.1">
    <property type="nucleotide sequence ID" value="NC_018018.1"/>
</dbReference>
<keyword evidence="2" id="KW-1185">Reference proteome</keyword>
<dbReference type="HOGENOM" id="CLU_2057920_0_0_10"/>
<gene>
    <name evidence="1" type="ordered locus">Fleli_3407</name>
</gene>
<sequence length="119" mass="14307">MKKSKQKKIEKKREKLAKKIDKKLDYEFEFLGMRVNDLLRNSTHEVIANPKIQNKMSFLHLCAMFFNEDKLKDFLDMPEWDEKVKERKQLLTVIGKVRNELKDIEDKLYKSMIDKNDGN</sequence>
<reference evidence="2" key="1">
    <citation type="submission" date="2012-06" db="EMBL/GenBank/DDBJ databases">
        <title>The complete genome of Flexibacter litoralis DSM 6794.</title>
        <authorList>
            <person name="Lucas S."/>
            <person name="Copeland A."/>
            <person name="Lapidus A."/>
            <person name="Glavina del Rio T."/>
            <person name="Dalin E."/>
            <person name="Tice H."/>
            <person name="Bruce D."/>
            <person name="Goodwin L."/>
            <person name="Pitluck S."/>
            <person name="Peters L."/>
            <person name="Ovchinnikova G."/>
            <person name="Lu M."/>
            <person name="Kyrpides N."/>
            <person name="Mavromatis K."/>
            <person name="Ivanova N."/>
            <person name="Brettin T."/>
            <person name="Detter J.C."/>
            <person name="Han C."/>
            <person name="Larimer F."/>
            <person name="Land M."/>
            <person name="Hauser L."/>
            <person name="Markowitz V."/>
            <person name="Cheng J.-F."/>
            <person name="Hugenholtz P."/>
            <person name="Woyke T."/>
            <person name="Wu D."/>
            <person name="Spring S."/>
            <person name="Lang E."/>
            <person name="Kopitz M."/>
            <person name="Brambilla E."/>
            <person name="Klenk H.-P."/>
            <person name="Eisen J.A."/>
        </authorList>
    </citation>
    <scope>NUCLEOTIDE SEQUENCE [LARGE SCALE GENOMIC DNA]</scope>
    <source>
        <strain evidence="2">ATCC 23117 / DSM 6794 / NBRC 15988 / NCIMB 1366 / Sio-4</strain>
    </source>
</reference>
<organism evidence="1 2">
    <name type="scientific">Bernardetia litoralis (strain ATCC 23117 / DSM 6794 / NBRC 15988 / NCIMB 1366 / Fx l1 / Sio-4)</name>
    <name type="common">Flexibacter litoralis</name>
    <dbReference type="NCBI Taxonomy" id="880071"/>
    <lineage>
        <taxon>Bacteria</taxon>
        <taxon>Pseudomonadati</taxon>
        <taxon>Bacteroidota</taxon>
        <taxon>Cytophagia</taxon>
        <taxon>Cytophagales</taxon>
        <taxon>Bernardetiaceae</taxon>
        <taxon>Bernardetia</taxon>
    </lineage>
</organism>
<dbReference type="KEGG" id="fli:Fleli_3407"/>
<evidence type="ECO:0000313" key="2">
    <source>
        <dbReference type="Proteomes" id="UP000006054"/>
    </source>
</evidence>
<name>I4AP43_BERLS</name>
<dbReference type="Proteomes" id="UP000006054">
    <property type="component" value="Chromosome"/>
</dbReference>